<proteinExistence type="predicted"/>
<dbReference type="Proteomes" id="UP000270094">
    <property type="component" value="Unassembled WGS sequence"/>
</dbReference>
<evidence type="ECO:0000256" key="1">
    <source>
        <dbReference type="SAM" id="MobiDB-lite"/>
    </source>
</evidence>
<organism evidence="2 3">
    <name type="scientific">Strongylus vulgaris</name>
    <name type="common">Blood worm</name>
    <dbReference type="NCBI Taxonomy" id="40348"/>
    <lineage>
        <taxon>Eukaryota</taxon>
        <taxon>Metazoa</taxon>
        <taxon>Ecdysozoa</taxon>
        <taxon>Nematoda</taxon>
        <taxon>Chromadorea</taxon>
        <taxon>Rhabditida</taxon>
        <taxon>Rhabditina</taxon>
        <taxon>Rhabditomorpha</taxon>
        <taxon>Strongyloidea</taxon>
        <taxon>Strongylidae</taxon>
        <taxon>Strongylus</taxon>
    </lineage>
</organism>
<accession>A0A3P7J5Y4</accession>
<name>A0A3P7J5Y4_STRVU</name>
<dbReference type="EMBL" id="UYYB01029784">
    <property type="protein sequence ID" value="VDM73274.1"/>
    <property type="molecule type" value="Genomic_DNA"/>
</dbReference>
<dbReference type="AlphaFoldDB" id="A0A3P7J5Y4"/>
<keyword evidence="3" id="KW-1185">Reference proteome</keyword>
<dbReference type="OrthoDB" id="636773at2759"/>
<evidence type="ECO:0000313" key="3">
    <source>
        <dbReference type="Proteomes" id="UP000270094"/>
    </source>
</evidence>
<reference evidence="2 3" key="1">
    <citation type="submission" date="2018-11" db="EMBL/GenBank/DDBJ databases">
        <authorList>
            <consortium name="Pathogen Informatics"/>
        </authorList>
    </citation>
    <scope>NUCLEOTIDE SEQUENCE [LARGE SCALE GENOMIC DNA]</scope>
</reference>
<protein>
    <submittedName>
        <fullName evidence="2">Uncharacterized protein</fullName>
    </submittedName>
</protein>
<sequence length="110" mass="11718">MARSGVIGKKVADSALFARSSFLSQSLSRTGHASDPGPKSLHPTSPPAVPLQSVATDGTRSDEGETREVLQSPSAALRTLISHHTPTTGEMLKRPVLAFVVEHHDLKRVN</sequence>
<feature type="compositionally biased region" description="Basic and acidic residues" evidence="1">
    <location>
        <begin position="59"/>
        <end position="68"/>
    </location>
</feature>
<gene>
    <name evidence="2" type="ORF">SVUK_LOCUS8272</name>
</gene>
<evidence type="ECO:0000313" key="2">
    <source>
        <dbReference type="EMBL" id="VDM73274.1"/>
    </source>
</evidence>
<feature type="region of interest" description="Disordered" evidence="1">
    <location>
        <begin position="26"/>
        <end position="71"/>
    </location>
</feature>